<evidence type="ECO:0000256" key="3">
    <source>
        <dbReference type="ARBA" id="ARBA00022723"/>
    </source>
</evidence>
<dbReference type="PANTHER" id="PTHR11228">
    <property type="entry name" value="RADICAL SAM DOMAIN PROTEIN"/>
    <property type="match status" value="1"/>
</dbReference>
<dbReference type="SFLD" id="SFLDS00029">
    <property type="entry name" value="Radical_SAM"/>
    <property type="match status" value="1"/>
</dbReference>
<proteinExistence type="predicted"/>
<keyword evidence="9" id="KW-1185">Reference proteome</keyword>
<evidence type="ECO:0000256" key="1">
    <source>
        <dbReference type="ARBA" id="ARBA00001966"/>
    </source>
</evidence>
<protein>
    <submittedName>
        <fullName evidence="8">Radical SAM protein</fullName>
    </submittedName>
</protein>
<dbReference type="InterPro" id="IPR050377">
    <property type="entry name" value="Radical_SAM_PqqE_MftC-like"/>
</dbReference>
<evidence type="ECO:0000259" key="7">
    <source>
        <dbReference type="PROSITE" id="PS51918"/>
    </source>
</evidence>
<dbReference type="PANTHER" id="PTHR11228:SF22">
    <property type="entry name" value="PEPTIDE BIOSYNTHESIS PROTEIN YYDG-RELATED"/>
    <property type="match status" value="1"/>
</dbReference>
<dbReference type="InterPro" id="IPR007197">
    <property type="entry name" value="rSAM"/>
</dbReference>
<evidence type="ECO:0000256" key="4">
    <source>
        <dbReference type="ARBA" id="ARBA00023004"/>
    </source>
</evidence>
<dbReference type="Pfam" id="PF04055">
    <property type="entry name" value="Radical_SAM"/>
    <property type="match status" value="1"/>
</dbReference>
<dbReference type="SFLD" id="SFLDG01067">
    <property type="entry name" value="SPASM/twitch_domain_containing"/>
    <property type="match status" value="1"/>
</dbReference>
<reference evidence="8 9" key="1">
    <citation type="submission" date="2019-03" db="EMBL/GenBank/DDBJ databases">
        <title>Genome sequence of Sphingomonas sp. 17J27-24.</title>
        <authorList>
            <person name="Kim M."/>
            <person name="Maeng S."/>
            <person name="Sathiyaraj S."/>
        </authorList>
    </citation>
    <scope>NUCLEOTIDE SEQUENCE [LARGE SCALE GENOMIC DNA]</scope>
    <source>
        <strain evidence="8 9">17J27-24</strain>
    </source>
</reference>
<evidence type="ECO:0000256" key="5">
    <source>
        <dbReference type="ARBA" id="ARBA00023014"/>
    </source>
</evidence>
<dbReference type="AlphaFoldDB" id="A0A4Y8ZMP0"/>
<keyword evidence="4" id="KW-0408">Iron</keyword>
<dbReference type="GO" id="GO:0046872">
    <property type="term" value="F:metal ion binding"/>
    <property type="evidence" value="ECO:0007669"/>
    <property type="project" value="UniProtKB-KW"/>
</dbReference>
<keyword evidence="3" id="KW-0479">Metal-binding</keyword>
<evidence type="ECO:0000313" key="9">
    <source>
        <dbReference type="Proteomes" id="UP000298213"/>
    </source>
</evidence>
<organism evidence="8 9">
    <name type="scientific">Sphingomonas parva</name>
    <dbReference type="NCBI Taxonomy" id="2555898"/>
    <lineage>
        <taxon>Bacteria</taxon>
        <taxon>Pseudomonadati</taxon>
        <taxon>Pseudomonadota</taxon>
        <taxon>Alphaproteobacteria</taxon>
        <taxon>Sphingomonadales</taxon>
        <taxon>Sphingomonadaceae</taxon>
        <taxon>Sphingomonas</taxon>
    </lineage>
</organism>
<gene>
    <name evidence="8" type="ORF">E2493_19785</name>
</gene>
<accession>A0A4Y8ZMP0</accession>
<dbReference type="PROSITE" id="PS51918">
    <property type="entry name" value="RADICAL_SAM"/>
    <property type="match status" value="1"/>
</dbReference>
<dbReference type="SUPFAM" id="SSF102114">
    <property type="entry name" value="Radical SAM enzymes"/>
    <property type="match status" value="1"/>
</dbReference>
<dbReference type="InterPro" id="IPR013785">
    <property type="entry name" value="Aldolase_TIM"/>
</dbReference>
<name>A0A4Y8ZMP0_9SPHN</name>
<evidence type="ECO:0000256" key="2">
    <source>
        <dbReference type="ARBA" id="ARBA00022691"/>
    </source>
</evidence>
<dbReference type="GO" id="GO:0051536">
    <property type="term" value="F:iron-sulfur cluster binding"/>
    <property type="evidence" value="ECO:0007669"/>
    <property type="project" value="UniProtKB-KW"/>
</dbReference>
<dbReference type="GO" id="GO:0003824">
    <property type="term" value="F:catalytic activity"/>
    <property type="evidence" value="ECO:0007669"/>
    <property type="project" value="InterPro"/>
</dbReference>
<dbReference type="OrthoDB" id="9810775at2"/>
<dbReference type="Proteomes" id="UP000298213">
    <property type="component" value="Unassembled WGS sequence"/>
</dbReference>
<dbReference type="EMBL" id="SPDV01000070">
    <property type="protein sequence ID" value="TFI56532.1"/>
    <property type="molecule type" value="Genomic_DNA"/>
</dbReference>
<dbReference type="Gene3D" id="3.20.20.70">
    <property type="entry name" value="Aldolase class I"/>
    <property type="match status" value="1"/>
</dbReference>
<feature type="compositionally biased region" description="Pro residues" evidence="6">
    <location>
        <begin position="1"/>
        <end position="12"/>
    </location>
</feature>
<keyword evidence="2" id="KW-0949">S-adenosyl-L-methionine</keyword>
<dbReference type="InterPro" id="IPR058240">
    <property type="entry name" value="rSAM_sf"/>
</dbReference>
<feature type="domain" description="Radical SAM core" evidence="7">
    <location>
        <begin position="32"/>
        <end position="259"/>
    </location>
</feature>
<sequence>MATAPAPVPSPFRDPEARPLDPAKFRDPHVTAKGERRASVSLRRLETLWLNTGTLCNLACASCYIESSPRNDALVYLSLAEAEVYLDEAAALGTREIGFTGGEPFMNPDAPAMIAAALARGFEVLVLTNAMRPMRRFEAQLKPLAGPKLTMRVSLDHHSAAVHEAERGAGTWPKALDGLKWLAANGFRVAVAGRRLPGESEVDARAGYARLFAVEGLDLAGGLVLFPPMDVHADVPEITEACWGILHLSPDAMMCASSRMVVKPRGADQPHVVACTLLPYDPQFALGETLAGAAGAVMLNHPHCARFCVLGGASCSG</sequence>
<evidence type="ECO:0000256" key="6">
    <source>
        <dbReference type="SAM" id="MobiDB-lite"/>
    </source>
</evidence>
<evidence type="ECO:0000313" key="8">
    <source>
        <dbReference type="EMBL" id="TFI56532.1"/>
    </source>
</evidence>
<keyword evidence="5" id="KW-0411">Iron-sulfur</keyword>
<feature type="compositionally biased region" description="Basic and acidic residues" evidence="6">
    <location>
        <begin position="13"/>
        <end position="28"/>
    </location>
</feature>
<dbReference type="CDD" id="cd01335">
    <property type="entry name" value="Radical_SAM"/>
    <property type="match status" value="1"/>
</dbReference>
<feature type="region of interest" description="Disordered" evidence="6">
    <location>
        <begin position="1"/>
        <end position="28"/>
    </location>
</feature>
<comment type="cofactor">
    <cofactor evidence="1">
        <name>[4Fe-4S] cluster</name>
        <dbReference type="ChEBI" id="CHEBI:49883"/>
    </cofactor>
</comment>
<comment type="caution">
    <text evidence="8">The sequence shown here is derived from an EMBL/GenBank/DDBJ whole genome shotgun (WGS) entry which is preliminary data.</text>
</comment>